<evidence type="ECO:0000313" key="2">
    <source>
        <dbReference type="Proteomes" id="UP000233256"/>
    </source>
</evidence>
<organism evidence="1 2">
    <name type="scientific">Candidatus Wallbacteria bacterium HGW-Wallbacteria-1</name>
    <dbReference type="NCBI Taxonomy" id="2013854"/>
    <lineage>
        <taxon>Bacteria</taxon>
        <taxon>Candidatus Walliibacteriota</taxon>
    </lineage>
</organism>
<dbReference type="EMBL" id="PGXC01000005">
    <property type="protein sequence ID" value="PKK90466.1"/>
    <property type="molecule type" value="Genomic_DNA"/>
</dbReference>
<reference evidence="1 2" key="1">
    <citation type="journal article" date="2017" name="ISME J.">
        <title>Potential for microbial H2 and metal transformations associated with novel bacteria and archaea in deep terrestrial subsurface sediments.</title>
        <authorList>
            <person name="Hernsdorf A.W."/>
            <person name="Amano Y."/>
            <person name="Miyakawa K."/>
            <person name="Ise K."/>
            <person name="Suzuki Y."/>
            <person name="Anantharaman K."/>
            <person name="Probst A."/>
            <person name="Burstein D."/>
            <person name="Thomas B.C."/>
            <person name="Banfield J.F."/>
        </authorList>
    </citation>
    <scope>NUCLEOTIDE SEQUENCE [LARGE SCALE GENOMIC DNA]</scope>
    <source>
        <strain evidence="1">HGW-Wallbacteria-1</strain>
    </source>
</reference>
<accession>A0A2N1PQ50</accession>
<name>A0A2N1PQ50_9BACT</name>
<proteinExistence type="predicted"/>
<evidence type="ECO:0000313" key="1">
    <source>
        <dbReference type="EMBL" id="PKK90466.1"/>
    </source>
</evidence>
<protein>
    <recommendedName>
        <fullName evidence="3">DUF3006 domain-containing protein</fullName>
    </recommendedName>
</protein>
<dbReference type="Gene3D" id="6.20.120.50">
    <property type="match status" value="1"/>
</dbReference>
<gene>
    <name evidence="1" type="ORF">CVV64_08865</name>
</gene>
<dbReference type="InterPro" id="IPR021377">
    <property type="entry name" value="DUF3006"/>
</dbReference>
<evidence type="ECO:0008006" key="3">
    <source>
        <dbReference type="Google" id="ProtNLM"/>
    </source>
</evidence>
<dbReference type="Pfam" id="PF11213">
    <property type="entry name" value="DUF3006"/>
    <property type="match status" value="1"/>
</dbReference>
<comment type="caution">
    <text evidence="1">The sequence shown here is derived from an EMBL/GenBank/DDBJ whole genome shotgun (WGS) entry which is preliminary data.</text>
</comment>
<dbReference type="AlphaFoldDB" id="A0A2N1PQ50"/>
<sequence>MKSKTPEKSSFKVIIDRFEGDERVYAVLEMPDLDHILVPAEYLPQDSGEGDCLIVTMTTDREDTLRRMEETRKMQEEMMKG</sequence>
<dbReference type="Proteomes" id="UP000233256">
    <property type="component" value="Unassembled WGS sequence"/>
</dbReference>